<name>A0ABP0K7E6_9DINO</name>
<dbReference type="EMBL" id="CAXAMM010010224">
    <property type="protein sequence ID" value="CAK9022690.1"/>
    <property type="molecule type" value="Genomic_DNA"/>
</dbReference>
<sequence length="306" mass="32742">MTAPPEFSDGSELQELLAHPPPCVDRRSRLRLVAGISGSMGLGFLIAAVFVYNPHGLQSRTRTFLGLALDQVDREDLQNCFSEGMFYDAPRTLPGTGRTVELNPELCQERCQGTEACAHFTFWPDGGCLLTGADSELKASPDRYSTTVTGPKYCQKALEKAEAVLDELEVEESGPHHEESLSSWGGGKYSAVELEKGSVKEVLKDVKLATKTAMVDRGKPEPLPGVNGSTCASYPACVAAGMSQGNCCPNLNHIALDCCDGFPKAVWQDVNYGDADCAMFPQCTKLNMSGACCPAANGENLECCGV</sequence>
<dbReference type="SUPFAM" id="SSF57414">
    <property type="entry name" value="Hairpin loop containing domain-like"/>
    <property type="match status" value="1"/>
</dbReference>
<protein>
    <submittedName>
        <fullName evidence="1">APPLE domain-containing protein</fullName>
    </submittedName>
</protein>
<dbReference type="Proteomes" id="UP001642464">
    <property type="component" value="Unassembled WGS sequence"/>
</dbReference>
<dbReference type="InterPro" id="IPR003609">
    <property type="entry name" value="Pan_app"/>
</dbReference>
<dbReference type="SMART" id="SM00223">
    <property type="entry name" value="APPLE"/>
    <property type="match status" value="1"/>
</dbReference>
<accession>A0ABP0K7E6</accession>
<dbReference type="InterPro" id="IPR000177">
    <property type="entry name" value="Apple"/>
</dbReference>
<reference evidence="1 2" key="1">
    <citation type="submission" date="2024-02" db="EMBL/GenBank/DDBJ databases">
        <authorList>
            <person name="Chen Y."/>
            <person name="Shah S."/>
            <person name="Dougan E. K."/>
            <person name="Thang M."/>
            <person name="Chan C."/>
        </authorList>
    </citation>
    <scope>NUCLEOTIDE SEQUENCE [LARGE SCALE GENOMIC DNA]</scope>
</reference>
<gene>
    <name evidence="1" type="ORF">SCF082_LOCUS15906</name>
</gene>
<organism evidence="1 2">
    <name type="scientific">Durusdinium trenchii</name>
    <dbReference type="NCBI Taxonomy" id="1381693"/>
    <lineage>
        <taxon>Eukaryota</taxon>
        <taxon>Sar</taxon>
        <taxon>Alveolata</taxon>
        <taxon>Dinophyceae</taxon>
        <taxon>Suessiales</taxon>
        <taxon>Symbiodiniaceae</taxon>
        <taxon>Durusdinium</taxon>
    </lineage>
</organism>
<dbReference type="Pfam" id="PF00024">
    <property type="entry name" value="PAN_1"/>
    <property type="match status" value="1"/>
</dbReference>
<keyword evidence="2" id="KW-1185">Reference proteome</keyword>
<evidence type="ECO:0000313" key="2">
    <source>
        <dbReference type="Proteomes" id="UP001642464"/>
    </source>
</evidence>
<proteinExistence type="predicted"/>
<dbReference type="Gene3D" id="3.50.4.10">
    <property type="entry name" value="Hepatocyte Growth Factor"/>
    <property type="match status" value="1"/>
</dbReference>
<comment type="caution">
    <text evidence="1">The sequence shown here is derived from an EMBL/GenBank/DDBJ whole genome shotgun (WGS) entry which is preliminary data.</text>
</comment>
<evidence type="ECO:0000313" key="1">
    <source>
        <dbReference type="EMBL" id="CAK9022690.1"/>
    </source>
</evidence>